<name>A0A6H2DLX5_9SPHN</name>
<proteinExistence type="predicted"/>
<feature type="region of interest" description="Disordered" evidence="1">
    <location>
        <begin position="29"/>
        <end position="48"/>
    </location>
</feature>
<sequence>MIRTLFAASLLCVTTAACQQTTKVEDALAERETDSANATERTERVGSHPGERAIRIGEGGPRFDACQSVGEVAGLRSGELDVLIAPFDSADKKDSLMAGQMVYICTRSHDQQWFGIVYAEASPVEAVGEGNELAAPPAMELGDCGVSSPVRSKRNYDGPCKSGWVESNFVKLVAG</sequence>
<dbReference type="KEGG" id="phao:HF685_08730"/>
<gene>
    <name evidence="2" type="ORF">HF685_08730</name>
</gene>
<evidence type="ECO:0000313" key="2">
    <source>
        <dbReference type="EMBL" id="QJB69354.1"/>
    </source>
</evidence>
<keyword evidence="3" id="KW-1185">Reference proteome</keyword>
<dbReference type="EMBL" id="CP051217">
    <property type="protein sequence ID" value="QJB69354.1"/>
    <property type="molecule type" value="Genomic_DNA"/>
</dbReference>
<dbReference type="PROSITE" id="PS51257">
    <property type="entry name" value="PROKAR_LIPOPROTEIN"/>
    <property type="match status" value="1"/>
</dbReference>
<evidence type="ECO:0000256" key="1">
    <source>
        <dbReference type="SAM" id="MobiDB-lite"/>
    </source>
</evidence>
<dbReference type="RefSeq" id="WP_168819340.1">
    <property type="nucleotide sequence ID" value="NZ_CP051217.1"/>
</dbReference>
<organism evidence="2 3">
    <name type="scientific">Parasphingorhabdus halotolerans</name>
    <dbReference type="NCBI Taxonomy" id="2725558"/>
    <lineage>
        <taxon>Bacteria</taxon>
        <taxon>Pseudomonadati</taxon>
        <taxon>Pseudomonadota</taxon>
        <taxon>Alphaproteobacteria</taxon>
        <taxon>Sphingomonadales</taxon>
        <taxon>Sphingomonadaceae</taxon>
        <taxon>Parasphingorhabdus</taxon>
    </lineage>
</organism>
<dbReference type="Proteomes" id="UP000501600">
    <property type="component" value="Chromosome"/>
</dbReference>
<protein>
    <submittedName>
        <fullName evidence="2">Uncharacterized protein</fullName>
    </submittedName>
</protein>
<reference evidence="2 3" key="1">
    <citation type="submission" date="2020-04" db="EMBL/GenBank/DDBJ databases">
        <title>Genome sequence for Sphingorhabdus sp. strain M1.</title>
        <authorList>
            <person name="Park S.-J."/>
        </authorList>
    </citation>
    <scope>NUCLEOTIDE SEQUENCE [LARGE SCALE GENOMIC DNA]</scope>
    <source>
        <strain evidence="2 3">JK6</strain>
    </source>
</reference>
<accession>A0A6H2DLX5</accession>
<dbReference type="AlphaFoldDB" id="A0A6H2DLX5"/>
<evidence type="ECO:0000313" key="3">
    <source>
        <dbReference type="Proteomes" id="UP000501600"/>
    </source>
</evidence>